<name>A0A2S9IRA8_9HYPH</name>
<reference evidence="4 5" key="1">
    <citation type="submission" date="2018-02" db="EMBL/GenBank/DDBJ databases">
        <title>The draft genome of Phyllobacterium sp. 1N-3.</title>
        <authorList>
            <person name="Liu L."/>
            <person name="Li L."/>
            <person name="Zhang X."/>
            <person name="Wang T."/>
            <person name="Liang L."/>
        </authorList>
    </citation>
    <scope>NUCLEOTIDE SEQUENCE [LARGE SCALE GENOMIC DNA]</scope>
    <source>
        <strain evidence="4 5">1N-3</strain>
    </source>
</reference>
<dbReference type="AlphaFoldDB" id="A0A2S9IRA8"/>
<dbReference type="PANTHER" id="PTHR30461:SF23">
    <property type="entry name" value="DNA RECOMBINASE-RELATED"/>
    <property type="match status" value="1"/>
</dbReference>
<dbReference type="Pfam" id="PF07508">
    <property type="entry name" value="Recombinase"/>
    <property type="match status" value="1"/>
</dbReference>
<accession>A0A2S9IRA8</accession>
<dbReference type="InterPro" id="IPR011109">
    <property type="entry name" value="DNA_bind_recombinase_dom"/>
</dbReference>
<dbReference type="Pfam" id="PF00239">
    <property type="entry name" value="Resolvase"/>
    <property type="match status" value="1"/>
</dbReference>
<sequence>MKVALYARYSSDNQRDASIEDQLRICRARAEREGWQVVDSYIDRAISGASLIRPGIQKLIADGFKRRFDVILTESLDRLSRDQEDIAGFYKRMRFAGVTIVTMSEGEVSELHIGLKGTMGALYLKDLADKTRRGLRGRVEEGKSGGGLCFGYDVVKQFDVNGEAIRGDRTINEAEAVVVRRIFADYLAGKSSRTIAMTLNREGVAGPQGKAWGPTTIHGNPKRGVGILNNELYVGKLVWNRLRYLKDPDTGKRVSRLNPESEWVIQDVPELRIVEQAVWDAAKARQKVLACEPQSEPGENMLNARRRPKHLFTGMVKCGCCGSGYTMISKDLLGCFGARNKGICNNRLNIRRDALEKSVLQGLHTHLMEPGLFKEFCAEFTREVNRRRIERRTDMDAAQRELEKTVRDLDKAIDAILSGVPPLQLKERMEKLEARKAELTEMLANVDEPPPLLHPNMAEIYHQRISALYGDLQNEETTALAAQTFRSLVDRIDLVPEGNELQIVLRGDLAAILRFAANKKDPEALSEIGVLDDLLPGSTAQGQRQVRSRRTGTNEKGDPVGSPSVISQESLVAGAGFDCWHKSGWPAGFFRLGKVEDAEQLAA</sequence>
<dbReference type="InterPro" id="IPR025827">
    <property type="entry name" value="Zn_ribbon_recom_dom"/>
</dbReference>
<proteinExistence type="predicted"/>
<dbReference type="InterPro" id="IPR036162">
    <property type="entry name" value="Resolvase-like_N_sf"/>
</dbReference>
<comment type="caution">
    <text evidence="4">The sequence shown here is derived from an EMBL/GenBank/DDBJ whole genome shotgun (WGS) entry which is preliminary data.</text>
</comment>
<evidence type="ECO:0000259" key="2">
    <source>
        <dbReference type="PROSITE" id="PS51736"/>
    </source>
</evidence>
<feature type="domain" description="Recombinase" evidence="3">
    <location>
        <begin position="149"/>
        <end position="292"/>
    </location>
</feature>
<dbReference type="InterPro" id="IPR006119">
    <property type="entry name" value="Resolv_N"/>
</dbReference>
<feature type="domain" description="Resolvase/invertase-type recombinase catalytic" evidence="2">
    <location>
        <begin position="2"/>
        <end position="145"/>
    </location>
</feature>
<evidence type="ECO:0000313" key="4">
    <source>
        <dbReference type="EMBL" id="PRD43039.1"/>
    </source>
</evidence>
<dbReference type="PROSITE" id="PS51737">
    <property type="entry name" value="RECOMBINASE_DNA_BIND"/>
    <property type="match status" value="1"/>
</dbReference>
<evidence type="ECO:0000259" key="3">
    <source>
        <dbReference type="PROSITE" id="PS51737"/>
    </source>
</evidence>
<dbReference type="GO" id="GO:0003677">
    <property type="term" value="F:DNA binding"/>
    <property type="evidence" value="ECO:0007669"/>
    <property type="project" value="InterPro"/>
</dbReference>
<dbReference type="SUPFAM" id="SSF53041">
    <property type="entry name" value="Resolvase-like"/>
    <property type="match status" value="1"/>
</dbReference>
<keyword evidence="5" id="KW-1185">Reference proteome</keyword>
<organism evidence="4 5">
    <name type="scientific">Phyllobacterium phragmitis</name>
    <dbReference type="NCBI Taxonomy" id="2670329"/>
    <lineage>
        <taxon>Bacteria</taxon>
        <taxon>Pseudomonadati</taxon>
        <taxon>Pseudomonadota</taxon>
        <taxon>Alphaproteobacteria</taxon>
        <taxon>Hyphomicrobiales</taxon>
        <taxon>Phyllobacteriaceae</taxon>
        <taxon>Phyllobacterium</taxon>
    </lineage>
</organism>
<dbReference type="Pfam" id="PF13408">
    <property type="entry name" value="Zn_ribbon_recom"/>
    <property type="match status" value="1"/>
</dbReference>
<protein>
    <submittedName>
        <fullName evidence="4">Resolvase</fullName>
    </submittedName>
</protein>
<feature type="region of interest" description="Disordered" evidence="1">
    <location>
        <begin position="539"/>
        <end position="565"/>
    </location>
</feature>
<dbReference type="Gene3D" id="3.90.1750.20">
    <property type="entry name" value="Putative Large Serine Recombinase, Chain B, Domain 2"/>
    <property type="match status" value="1"/>
</dbReference>
<dbReference type="Gene3D" id="3.40.50.1390">
    <property type="entry name" value="Resolvase, N-terminal catalytic domain"/>
    <property type="match status" value="1"/>
</dbReference>
<dbReference type="PROSITE" id="PS51736">
    <property type="entry name" value="RECOMBINASES_3"/>
    <property type="match status" value="1"/>
</dbReference>
<dbReference type="GO" id="GO:0000150">
    <property type="term" value="F:DNA strand exchange activity"/>
    <property type="evidence" value="ECO:0007669"/>
    <property type="project" value="InterPro"/>
</dbReference>
<dbReference type="SMART" id="SM00857">
    <property type="entry name" value="Resolvase"/>
    <property type="match status" value="1"/>
</dbReference>
<gene>
    <name evidence="4" type="ORF">C5748_12555</name>
</gene>
<dbReference type="Proteomes" id="UP000239434">
    <property type="component" value="Unassembled WGS sequence"/>
</dbReference>
<evidence type="ECO:0000256" key="1">
    <source>
        <dbReference type="SAM" id="MobiDB-lite"/>
    </source>
</evidence>
<dbReference type="InterPro" id="IPR050639">
    <property type="entry name" value="SSR_resolvase"/>
</dbReference>
<dbReference type="EMBL" id="PVBR01000008">
    <property type="protein sequence ID" value="PRD43039.1"/>
    <property type="molecule type" value="Genomic_DNA"/>
</dbReference>
<dbReference type="InterPro" id="IPR038109">
    <property type="entry name" value="DNA_bind_recomb_sf"/>
</dbReference>
<dbReference type="CDD" id="cd00338">
    <property type="entry name" value="Ser_Recombinase"/>
    <property type="match status" value="1"/>
</dbReference>
<dbReference type="RefSeq" id="WP_105742278.1">
    <property type="nucleotide sequence ID" value="NZ_PVBR01000008.1"/>
</dbReference>
<evidence type="ECO:0000313" key="5">
    <source>
        <dbReference type="Proteomes" id="UP000239434"/>
    </source>
</evidence>
<dbReference type="PANTHER" id="PTHR30461">
    <property type="entry name" value="DNA-INVERTASE FROM LAMBDOID PROPHAGE"/>
    <property type="match status" value="1"/>
</dbReference>